<evidence type="ECO:0000256" key="1">
    <source>
        <dbReference type="SAM" id="SignalP"/>
    </source>
</evidence>
<evidence type="ECO:0000313" key="4">
    <source>
        <dbReference type="Proteomes" id="UP000332933"/>
    </source>
</evidence>
<keyword evidence="1" id="KW-0732">Signal</keyword>
<organism evidence="3 4">
    <name type="scientific">Aphanomyces stellatus</name>
    <dbReference type="NCBI Taxonomy" id="120398"/>
    <lineage>
        <taxon>Eukaryota</taxon>
        <taxon>Sar</taxon>
        <taxon>Stramenopiles</taxon>
        <taxon>Oomycota</taxon>
        <taxon>Saprolegniomycetes</taxon>
        <taxon>Saprolegniales</taxon>
        <taxon>Verrucalvaceae</taxon>
        <taxon>Aphanomyces</taxon>
    </lineage>
</organism>
<dbReference type="AlphaFoldDB" id="A0A485LR42"/>
<protein>
    <submittedName>
        <fullName evidence="3">Aste57867_24643 protein</fullName>
    </submittedName>
</protein>
<keyword evidence="4" id="KW-1185">Reference proteome</keyword>
<dbReference type="EMBL" id="CAADRA010007448">
    <property type="protein sequence ID" value="VFU01280.1"/>
    <property type="molecule type" value="Genomic_DNA"/>
</dbReference>
<feature type="chain" id="PRO_5036116620" evidence="1">
    <location>
        <begin position="19"/>
        <end position="154"/>
    </location>
</feature>
<gene>
    <name evidence="3" type="primary">Aste57867_24643</name>
    <name evidence="2" type="ORF">As57867_024565</name>
    <name evidence="3" type="ORF">ASTE57867_24643</name>
</gene>
<accession>A0A485LR42</accession>
<dbReference type="OrthoDB" id="72676at2759"/>
<proteinExistence type="predicted"/>
<sequence>MRSLQALVLGVLVAAGKAADPSTCFASGLAPVNMSTKYALSFCTHFQTTRCCLPVHDNTIQIEYTNLIASNMGCAEMLNGHISSLSHVLCAACNPLSPPYLTPPVDSTFFSGPLTLKVCASLATQVAPVNFDQCGLSQQAYRASPCAASNPVGP</sequence>
<feature type="signal peptide" evidence="1">
    <location>
        <begin position="1"/>
        <end position="18"/>
    </location>
</feature>
<dbReference type="EMBL" id="VJMH01007422">
    <property type="protein sequence ID" value="KAF0683303.1"/>
    <property type="molecule type" value="Genomic_DNA"/>
</dbReference>
<evidence type="ECO:0000313" key="2">
    <source>
        <dbReference type="EMBL" id="KAF0683303.1"/>
    </source>
</evidence>
<dbReference type="Proteomes" id="UP000332933">
    <property type="component" value="Unassembled WGS sequence"/>
</dbReference>
<reference evidence="2" key="2">
    <citation type="submission" date="2019-06" db="EMBL/GenBank/DDBJ databases">
        <title>Genomics analysis of Aphanomyces spp. identifies a new class of oomycete effector associated with host adaptation.</title>
        <authorList>
            <person name="Gaulin E."/>
        </authorList>
    </citation>
    <scope>NUCLEOTIDE SEQUENCE</scope>
    <source>
        <strain evidence="2">CBS 578.67</strain>
    </source>
</reference>
<reference evidence="3 4" key="1">
    <citation type="submission" date="2019-03" db="EMBL/GenBank/DDBJ databases">
        <authorList>
            <person name="Gaulin E."/>
            <person name="Dumas B."/>
        </authorList>
    </citation>
    <scope>NUCLEOTIDE SEQUENCE [LARGE SCALE GENOMIC DNA]</scope>
    <source>
        <strain evidence="3">CBS 568.67</strain>
    </source>
</reference>
<evidence type="ECO:0000313" key="3">
    <source>
        <dbReference type="EMBL" id="VFU01280.1"/>
    </source>
</evidence>
<name>A0A485LR42_9STRA</name>